<evidence type="ECO:0000256" key="1">
    <source>
        <dbReference type="SAM" id="MobiDB-lite"/>
    </source>
</evidence>
<proteinExistence type="predicted"/>
<comment type="caution">
    <text evidence="2">The sequence shown here is derived from an EMBL/GenBank/DDBJ whole genome shotgun (WGS) entry which is preliminary data.</text>
</comment>
<feature type="region of interest" description="Disordered" evidence="1">
    <location>
        <begin position="310"/>
        <end position="350"/>
    </location>
</feature>
<gene>
    <name evidence="2" type="ORF">EK21DRAFT_116122</name>
</gene>
<name>A0A9P4LI44_9PLEO</name>
<evidence type="ECO:0000313" key="2">
    <source>
        <dbReference type="EMBL" id="KAF2026118.1"/>
    </source>
</evidence>
<reference evidence="2" key="1">
    <citation type="journal article" date="2020" name="Stud. Mycol.">
        <title>101 Dothideomycetes genomes: a test case for predicting lifestyles and emergence of pathogens.</title>
        <authorList>
            <person name="Haridas S."/>
            <person name="Albert R."/>
            <person name="Binder M."/>
            <person name="Bloem J."/>
            <person name="Labutti K."/>
            <person name="Salamov A."/>
            <person name="Andreopoulos B."/>
            <person name="Baker S."/>
            <person name="Barry K."/>
            <person name="Bills G."/>
            <person name="Bluhm B."/>
            <person name="Cannon C."/>
            <person name="Castanera R."/>
            <person name="Culley D."/>
            <person name="Daum C."/>
            <person name="Ezra D."/>
            <person name="Gonzalez J."/>
            <person name="Henrissat B."/>
            <person name="Kuo A."/>
            <person name="Liang C."/>
            <person name="Lipzen A."/>
            <person name="Lutzoni F."/>
            <person name="Magnuson J."/>
            <person name="Mondo S."/>
            <person name="Nolan M."/>
            <person name="Ohm R."/>
            <person name="Pangilinan J."/>
            <person name="Park H.-J."/>
            <person name="Ramirez L."/>
            <person name="Alfaro M."/>
            <person name="Sun H."/>
            <person name="Tritt A."/>
            <person name="Yoshinaga Y."/>
            <person name="Zwiers L.-H."/>
            <person name="Turgeon B."/>
            <person name="Goodwin S."/>
            <person name="Spatafora J."/>
            <person name="Crous P."/>
            <person name="Grigoriev I."/>
        </authorList>
    </citation>
    <scope>NUCLEOTIDE SEQUENCE</scope>
    <source>
        <strain evidence="2">CBS 110217</strain>
    </source>
</reference>
<dbReference type="AlphaFoldDB" id="A0A9P4LI44"/>
<evidence type="ECO:0000313" key="3">
    <source>
        <dbReference type="Proteomes" id="UP000799777"/>
    </source>
</evidence>
<keyword evidence="3" id="KW-1185">Reference proteome</keyword>
<protein>
    <submittedName>
        <fullName evidence="2">Uncharacterized protein</fullName>
    </submittedName>
</protein>
<organism evidence="2 3">
    <name type="scientific">Setomelanomma holmii</name>
    <dbReference type="NCBI Taxonomy" id="210430"/>
    <lineage>
        <taxon>Eukaryota</taxon>
        <taxon>Fungi</taxon>
        <taxon>Dikarya</taxon>
        <taxon>Ascomycota</taxon>
        <taxon>Pezizomycotina</taxon>
        <taxon>Dothideomycetes</taxon>
        <taxon>Pleosporomycetidae</taxon>
        <taxon>Pleosporales</taxon>
        <taxon>Pleosporineae</taxon>
        <taxon>Phaeosphaeriaceae</taxon>
        <taxon>Setomelanomma</taxon>
    </lineage>
</organism>
<accession>A0A9P4LI44</accession>
<dbReference type="Proteomes" id="UP000799777">
    <property type="component" value="Unassembled WGS sequence"/>
</dbReference>
<sequence length="391" mass="44525">MSVQERMNFIKQELESLRLLRNAHAHEQSDFDAKHIVALLDDLYLVAVALELHILKPSFERYKSLLVQFEEKVRRDDFEKLRKIEIDHRDAQVALELKEAELSQELKRVGNEQRSLRAKMVQMAADVRLGTLANAGKQLKDFTIEREVSRLLRLVSAPRRMTMMQSLQDSLTTTTHKVPALALSETKDAENDSLSVFYRLELKRDHIGKAENNLSSLAHSNSLMLEQVDDSHIDPNLANDQIRGNKPRVRKMISKQGSRFTMPSTIDEEAGDVDLSFDFLRGDGAVQSSNGFADSLESDLSESLYLESSHINESKSDVNPATPSNERIYGTRSDEQGDVNDQGNHPDFIRSGESHRRIQLQHDNSDYKPNTLYEKECTGIEIELPHHKLGH</sequence>
<dbReference type="EMBL" id="ML978249">
    <property type="protein sequence ID" value="KAF2026118.1"/>
    <property type="molecule type" value="Genomic_DNA"/>
</dbReference>